<evidence type="ECO:0000313" key="4">
    <source>
        <dbReference type="Proteomes" id="UP001521150"/>
    </source>
</evidence>
<dbReference type="Gene3D" id="1.10.45.10">
    <property type="entry name" value="Vanillyl-alcohol Oxidase, Chain A, domain 4"/>
    <property type="match status" value="1"/>
</dbReference>
<sequence length="407" mass="44177">MEKNWAGNVTYRATEIHHPATLVDLRSTVANAARIRALGTKHAFNELADTGGELVSLARMPREVEVDSDGAQVKVSAGLRYAEFSEDVDAKGFALPNLASLPHISVAGATATATHGSGSGNGSLSTSVAGLEIVTADGSLHMITRGDSEFDGAVVNLGALGVVASLTLDLVPAFEIRQYVHEGLPLGADILKVLDGAYSVSLFTDWSSDTINQVWVKQRTQDAEFVPDGTIPADGPRHPVPGMATENCTRQLGIPGRSFERLPHFRPEFTPSAGEELQTEFMVARHDAVAALQAVNEIRAHIHPVLQISEIRAIKADELWLSPHYRRDTVSIHFTWIADAAAVMPVVSMVGARLAEFDARPHWAKIFDIAPEVLQSRYERLQDFEDLAVELDPAGKFRNEFVSELFS</sequence>
<dbReference type="RefSeq" id="WP_233733646.1">
    <property type="nucleotide sequence ID" value="NZ_JAJVCN010000004.1"/>
</dbReference>
<dbReference type="Gene3D" id="3.30.43.10">
    <property type="entry name" value="Uridine Diphospho-n-acetylenolpyruvylglucosamine Reductase, domain 2"/>
    <property type="match status" value="1"/>
</dbReference>
<dbReference type="InterPro" id="IPR016166">
    <property type="entry name" value="FAD-bd_PCMH"/>
</dbReference>
<keyword evidence="1" id="KW-0560">Oxidoreductase</keyword>
<dbReference type="Pfam" id="PF01565">
    <property type="entry name" value="FAD_binding_4"/>
    <property type="match status" value="1"/>
</dbReference>
<dbReference type="InterPro" id="IPR016171">
    <property type="entry name" value="Vanillyl_alc_oxidase_C-sub2"/>
</dbReference>
<dbReference type="Gene3D" id="3.30.70.2520">
    <property type="match status" value="1"/>
</dbReference>
<dbReference type="InterPro" id="IPR010031">
    <property type="entry name" value="FAD_lactone_oxidase-like"/>
</dbReference>
<proteinExistence type="predicted"/>
<reference evidence="3 4" key="1">
    <citation type="submission" date="2021-12" db="EMBL/GenBank/DDBJ databases">
        <title>Genome sequence of Kibdelosporangium philippinense ATCC 49844.</title>
        <authorList>
            <person name="Fedorov E.A."/>
            <person name="Omeragic M."/>
            <person name="Shalygina K.F."/>
            <person name="Maclea K.S."/>
        </authorList>
    </citation>
    <scope>NUCLEOTIDE SEQUENCE [LARGE SCALE GENOMIC DNA]</scope>
    <source>
        <strain evidence="3 4">ATCC 49844</strain>
    </source>
</reference>
<keyword evidence="4" id="KW-1185">Reference proteome</keyword>
<dbReference type="InterPro" id="IPR036318">
    <property type="entry name" value="FAD-bd_PCMH-like_sf"/>
</dbReference>
<organism evidence="3 4">
    <name type="scientific">Kibdelosporangium philippinense</name>
    <dbReference type="NCBI Taxonomy" id="211113"/>
    <lineage>
        <taxon>Bacteria</taxon>
        <taxon>Bacillati</taxon>
        <taxon>Actinomycetota</taxon>
        <taxon>Actinomycetes</taxon>
        <taxon>Pseudonocardiales</taxon>
        <taxon>Pseudonocardiaceae</taxon>
        <taxon>Kibdelosporangium</taxon>
    </lineage>
</organism>
<dbReference type="SUPFAM" id="SSF56176">
    <property type="entry name" value="FAD-binding/transporter-associated domain-like"/>
    <property type="match status" value="1"/>
</dbReference>
<accession>A0ABS8ZUH5</accession>
<dbReference type="Gene3D" id="3.30.465.10">
    <property type="match status" value="1"/>
</dbReference>
<evidence type="ECO:0000313" key="3">
    <source>
        <dbReference type="EMBL" id="MCE7011257.1"/>
    </source>
</evidence>
<comment type="caution">
    <text evidence="3">The sequence shown here is derived from an EMBL/GenBank/DDBJ whole genome shotgun (WGS) entry which is preliminary data.</text>
</comment>
<evidence type="ECO:0000259" key="2">
    <source>
        <dbReference type="PROSITE" id="PS51387"/>
    </source>
</evidence>
<dbReference type="InterPro" id="IPR007173">
    <property type="entry name" value="ALO_C"/>
</dbReference>
<dbReference type="InterPro" id="IPR016169">
    <property type="entry name" value="FAD-bd_PCMH_sub2"/>
</dbReference>
<dbReference type="PROSITE" id="PS51387">
    <property type="entry name" value="FAD_PCMH"/>
    <property type="match status" value="1"/>
</dbReference>
<dbReference type="EMBL" id="JAJVCN010000004">
    <property type="protein sequence ID" value="MCE7011257.1"/>
    <property type="molecule type" value="Genomic_DNA"/>
</dbReference>
<dbReference type="Proteomes" id="UP001521150">
    <property type="component" value="Unassembled WGS sequence"/>
</dbReference>
<dbReference type="Gene3D" id="3.30.70.2530">
    <property type="match status" value="1"/>
</dbReference>
<dbReference type="Pfam" id="PF04030">
    <property type="entry name" value="ALO"/>
    <property type="match status" value="1"/>
</dbReference>
<name>A0ABS8ZUH5_9PSEU</name>
<feature type="domain" description="FAD-binding PCMH-type" evidence="2">
    <location>
        <begin position="9"/>
        <end position="173"/>
    </location>
</feature>
<dbReference type="PANTHER" id="PTHR43762">
    <property type="entry name" value="L-GULONOLACTONE OXIDASE"/>
    <property type="match status" value="1"/>
</dbReference>
<protein>
    <submittedName>
        <fullName evidence="3">FAD-binding protein</fullName>
    </submittedName>
</protein>
<evidence type="ECO:0000256" key="1">
    <source>
        <dbReference type="ARBA" id="ARBA00023002"/>
    </source>
</evidence>
<dbReference type="InterPro" id="IPR016167">
    <property type="entry name" value="FAD-bd_PCMH_sub1"/>
</dbReference>
<dbReference type="InterPro" id="IPR006094">
    <property type="entry name" value="Oxid_FAD_bind_N"/>
</dbReference>
<gene>
    <name evidence="3" type="ORF">LWC34_51890</name>
</gene>
<dbReference type="PANTHER" id="PTHR43762:SF1">
    <property type="entry name" value="D-ARABINONO-1,4-LACTONE OXIDASE"/>
    <property type="match status" value="1"/>
</dbReference>
<dbReference type="PIRSF" id="PIRSF000136">
    <property type="entry name" value="LGO_GLO"/>
    <property type="match status" value="1"/>
</dbReference>